<name>A0ABU0UT48_ACIBI</name>
<accession>A0ABU0UT48</accession>
<organism evidence="2 3">
    <name type="scientific">Acinetobacter baylyi</name>
    <dbReference type="NCBI Taxonomy" id="202950"/>
    <lineage>
        <taxon>Bacteria</taxon>
        <taxon>Pseudomonadati</taxon>
        <taxon>Pseudomonadota</taxon>
        <taxon>Gammaproteobacteria</taxon>
        <taxon>Moraxellales</taxon>
        <taxon>Moraxellaceae</taxon>
        <taxon>Acinetobacter</taxon>
    </lineage>
</organism>
<evidence type="ECO:0000256" key="1">
    <source>
        <dbReference type="SAM" id="SignalP"/>
    </source>
</evidence>
<dbReference type="SUPFAM" id="SSF56935">
    <property type="entry name" value="Porins"/>
    <property type="match status" value="1"/>
</dbReference>
<feature type="signal peptide" evidence="1">
    <location>
        <begin position="1"/>
        <end position="22"/>
    </location>
</feature>
<proteinExistence type="predicted"/>
<reference evidence="2 3" key="1">
    <citation type="submission" date="2023-07" db="EMBL/GenBank/DDBJ databases">
        <title>Functional and genomic diversity of the sorghum phyllosphere microbiome.</title>
        <authorList>
            <person name="Shade A."/>
        </authorList>
    </citation>
    <scope>NUCLEOTIDE SEQUENCE [LARGE SCALE GENOMIC DNA]</scope>
    <source>
        <strain evidence="2 3">SORGH_AS_0887</strain>
    </source>
</reference>
<evidence type="ECO:0000313" key="3">
    <source>
        <dbReference type="Proteomes" id="UP001233360"/>
    </source>
</evidence>
<dbReference type="EMBL" id="JAUTBK010000002">
    <property type="protein sequence ID" value="MDQ1207730.1"/>
    <property type="molecule type" value="Genomic_DNA"/>
</dbReference>
<dbReference type="Proteomes" id="UP001233360">
    <property type="component" value="Unassembled WGS sequence"/>
</dbReference>
<protein>
    <submittedName>
        <fullName evidence="2">Uncharacterized protein</fullName>
    </submittedName>
</protein>
<dbReference type="Gene3D" id="2.40.160.100">
    <property type="match status" value="1"/>
</dbReference>
<evidence type="ECO:0000313" key="2">
    <source>
        <dbReference type="EMBL" id="MDQ1207730.1"/>
    </source>
</evidence>
<dbReference type="InterPro" id="IPR053728">
    <property type="entry name" value="Alginate_Permeability_Chnl"/>
</dbReference>
<dbReference type="RefSeq" id="WP_307002059.1">
    <property type="nucleotide sequence ID" value="NZ_JAUTBK010000002.1"/>
</dbReference>
<keyword evidence="3" id="KW-1185">Reference proteome</keyword>
<sequence>MNNNLCGLAVLISIFGITSTHADISLYKNDNTSVDANIVAVAGIFYSKKNYISAQEPSSKSWQEAYLQYGLGITQKLGHLGSLYAKANLVSAGTWRDGDAGGYTDGSERATKLEDAYIGWKSGQLLPWLGEDGLDISVGRQSVCLGDGFLICADAPNVGHSPLLGEQFNRHGGGTYYLAGHRDFKDTVVIKIGGQNPLHGSLVAFKSNNAIQAYSRFVGTTLDYSDQNKGNLGLTLLHNNSVDEVFASRISTIMQDRKGMNVYSLRGKSHLGLKNTEFSFEYAVQDKKTGNDATGGYIKAAYTFDEPWKPTIYYQYSRFSEQWDNLFIGALEYGKWFQGEIAYNYAGPFNNNTQISNLGISINPIEKWTMGALVYDFSTLHSQNNTDYSGRELDLYALWSLTPQITLSPVLGFYKPKVDLAHGGAQNGDNKTNVYTQLTLSYSF</sequence>
<gene>
    <name evidence="2" type="ORF">QE380_000653</name>
</gene>
<comment type="caution">
    <text evidence="2">The sequence shown here is derived from an EMBL/GenBank/DDBJ whole genome shotgun (WGS) entry which is preliminary data.</text>
</comment>
<feature type="chain" id="PRO_5046314092" evidence="1">
    <location>
        <begin position="23"/>
        <end position="444"/>
    </location>
</feature>
<keyword evidence="1" id="KW-0732">Signal</keyword>